<sequence>MPDVHSHSIGAAFGSLAFHTLNAPRLAEPTFLVQINELDLYHPPSISWGHEDWFYVDVDIDGRVQTTSVVGKHELPWKEAFNFDARLSSVITLRVFAERKLHKDSYVGSIQGSLETFLGSSGKAVLHDLSPPHSHDDHHASRKTKISFSVKRVGEAVEPSFPSVNGGHSAKETKLPISEHRQSKEYSRKDEGAEPHVPATKQPEAVLCDKALQARRSAREVVTPFAAIVALFPNDNQIQQILNSANTFSPLLDKINIFLTLTDAIGDIHPYVKMAAVVLTSVFTSHIALKNNIKNLVETMADAHSFLSESDPLARINSHLQIIRALSAQTVECSYFLQGIVKGGVGCIMSQQLWMTNTQRKFDEYTQKFQQLRAALQERVVISTAVNVLRVYDEVQGISAQISLDNMHYAEDVHYTNVDECDSLEPDQRQLSDDISRWINGESTERIFYLCGPAACGKTTVAREVARLFDGLQRLGSSYFVRQPHELPHDRYHSYHKDPRDPSCIFRNISRDIADHNPHFKQAVGEKVKKRAIQSSNHIRTQFLELILEPAKQISWCGPVLIVIDSLDICKEHRARKDLLNMLATKAAELPPNFRILVTSRPEADIVRALKDRPHVMMKILEDATLPDNDSGISFSPVSACRGRSPSPTGDSISESDLEERGDLMEYDEVYRSYEFSREQDIYPYDGDTSPPPPYTHEDAIPRDRSPTPSFGAREQTDVAFHQTGSPLRRGHALHLHDAKNGLKSVRTKAYMAVHGHHVDGDVQDRDHPDELSEAEYLEKGTDGCTWKSSARAATLCRVKSDRVAVADNPNRQYCRPVRPPHRSRLIVAHEAIHL</sequence>
<dbReference type="Gene3D" id="2.60.40.150">
    <property type="entry name" value="C2 domain"/>
    <property type="match status" value="1"/>
</dbReference>
<reference evidence="4 5" key="1">
    <citation type="submission" date="2014-04" db="EMBL/GenBank/DDBJ databases">
        <authorList>
            <consortium name="DOE Joint Genome Institute"/>
            <person name="Kuo A."/>
            <person name="Kohler A."/>
            <person name="Costa M.D."/>
            <person name="Nagy L.G."/>
            <person name="Floudas D."/>
            <person name="Copeland A."/>
            <person name="Barry K.W."/>
            <person name="Cichocki N."/>
            <person name="Veneault-Fourrey C."/>
            <person name="LaButti K."/>
            <person name="Lindquist E.A."/>
            <person name="Lipzen A."/>
            <person name="Lundell T."/>
            <person name="Morin E."/>
            <person name="Murat C."/>
            <person name="Sun H."/>
            <person name="Tunlid A."/>
            <person name="Henrissat B."/>
            <person name="Grigoriev I.V."/>
            <person name="Hibbett D.S."/>
            <person name="Martin F."/>
            <person name="Nordberg H.P."/>
            <person name="Cantor M.N."/>
            <person name="Hua S.X."/>
        </authorList>
    </citation>
    <scope>NUCLEOTIDE SEQUENCE [LARGE SCALE GENOMIC DNA]</scope>
    <source>
        <strain evidence="4 5">441</strain>
    </source>
</reference>
<feature type="region of interest" description="Disordered" evidence="2">
    <location>
        <begin position="159"/>
        <end position="198"/>
    </location>
</feature>
<feature type="compositionally biased region" description="Basic and acidic residues" evidence="2">
    <location>
        <begin position="169"/>
        <end position="194"/>
    </location>
</feature>
<protein>
    <recommendedName>
        <fullName evidence="3">Nephrocystin 3-like N-terminal domain-containing protein</fullName>
    </recommendedName>
</protein>
<dbReference type="STRING" id="765257.A0A0C9ZV05"/>
<organism evidence="4 5">
    <name type="scientific">Pisolithus microcarpus 441</name>
    <dbReference type="NCBI Taxonomy" id="765257"/>
    <lineage>
        <taxon>Eukaryota</taxon>
        <taxon>Fungi</taxon>
        <taxon>Dikarya</taxon>
        <taxon>Basidiomycota</taxon>
        <taxon>Agaricomycotina</taxon>
        <taxon>Agaricomycetes</taxon>
        <taxon>Agaricomycetidae</taxon>
        <taxon>Boletales</taxon>
        <taxon>Sclerodermatineae</taxon>
        <taxon>Pisolithaceae</taxon>
        <taxon>Pisolithus</taxon>
    </lineage>
</organism>
<dbReference type="SUPFAM" id="SSF52540">
    <property type="entry name" value="P-loop containing nucleoside triphosphate hydrolases"/>
    <property type="match status" value="1"/>
</dbReference>
<dbReference type="SUPFAM" id="SSF49562">
    <property type="entry name" value="C2 domain (Calcium/lipid-binding domain, CaLB)"/>
    <property type="match status" value="1"/>
</dbReference>
<dbReference type="OrthoDB" id="3248304at2759"/>
<dbReference type="InterPro" id="IPR056884">
    <property type="entry name" value="NPHP3-like_N"/>
</dbReference>
<dbReference type="AlphaFoldDB" id="A0A0C9ZV05"/>
<reference evidence="5" key="2">
    <citation type="submission" date="2015-01" db="EMBL/GenBank/DDBJ databases">
        <title>Evolutionary Origins and Diversification of the Mycorrhizal Mutualists.</title>
        <authorList>
            <consortium name="DOE Joint Genome Institute"/>
            <consortium name="Mycorrhizal Genomics Consortium"/>
            <person name="Kohler A."/>
            <person name="Kuo A."/>
            <person name="Nagy L.G."/>
            <person name="Floudas D."/>
            <person name="Copeland A."/>
            <person name="Barry K.W."/>
            <person name="Cichocki N."/>
            <person name="Veneault-Fourrey C."/>
            <person name="LaButti K."/>
            <person name="Lindquist E.A."/>
            <person name="Lipzen A."/>
            <person name="Lundell T."/>
            <person name="Morin E."/>
            <person name="Murat C."/>
            <person name="Riley R."/>
            <person name="Ohm R."/>
            <person name="Sun H."/>
            <person name="Tunlid A."/>
            <person name="Henrissat B."/>
            <person name="Grigoriev I.V."/>
            <person name="Hibbett D.S."/>
            <person name="Martin F."/>
        </authorList>
    </citation>
    <scope>NUCLEOTIDE SEQUENCE [LARGE SCALE GENOMIC DNA]</scope>
    <source>
        <strain evidence="5">441</strain>
    </source>
</reference>
<dbReference type="InterPro" id="IPR035892">
    <property type="entry name" value="C2_domain_sf"/>
</dbReference>
<feature type="domain" description="Nephrocystin 3-like N-terminal" evidence="3">
    <location>
        <begin position="433"/>
        <end position="601"/>
    </location>
</feature>
<dbReference type="InterPro" id="IPR027417">
    <property type="entry name" value="P-loop_NTPase"/>
</dbReference>
<dbReference type="Gene3D" id="3.40.50.300">
    <property type="entry name" value="P-loop containing nucleotide triphosphate hydrolases"/>
    <property type="match status" value="1"/>
</dbReference>
<proteinExistence type="predicted"/>
<feature type="region of interest" description="Disordered" evidence="2">
    <location>
        <begin position="681"/>
        <end position="708"/>
    </location>
</feature>
<evidence type="ECO:0000256" key="2">
    <source>
        <dbReference type="SAM" id="MobiDB-lite"/>
    </source>
</evidence>
<keyword evidence="1" id="KW-0677">Repeat</keyword>
<dbReference type="EMBL" id="KN833704">
    <property type="protein sequence ID" value="KIK26007.1"/>
    <property type="molecule type" value="Genomic_DNA"/>
</dbReference>
<dbReference type="Pfam" id="PF24883">
    <property type="entry name" value="NPHP3_N"/>
    <property type="match status" value="1"/>
</dbReference>
<dbReference type="Proteomes" id="UP000054018">
    <property type="component" value="Unassembled WGS sequence"/>
</dbReference>
<keyword evidence="5" id="KW-1185">Reference proteome</keyword>
<feature type="region of interest" description="Disordered" evidence="2">
    <location>
        <begin position="637"/>
        <end position="664"/>
    </location>
</feature>
<gene>
    <name evidence="4" type="ORF">PISMIDRAFT_9235</name>
</gene>
<evidence type="ECO:0000259" key="3">
    <source>
        <dbReference type="Pfam" id="PF24883"/>
    </source>
</evidence>
<dbReference type="HOGENOM" id="CLU_017592_0_0_1"/>
<dbReference type="PANTHER" id="PTHR10039">
    <property type="entry name" value="AMELOGENIN"/>
    <property type="match status" value="1"/>
</dbReference>
<evidence type="ECO:0000256" key="1">
    <source>
        <dbReference type="ARBA" id="ARBA00022737"/>
    </source>
</evidence>
<evidence type="ECO:0000313" key="4">
    <source>
        <dbReference type="EMBL" id="KIK26007.1"/>
    </source>
</evidence>
<feature type="compositionally biased region" description="Basic and acidic residues" evidence="2">
    <location>
        <begin position="696"/>
        <end position="706"/>
    </location>
</feature>
<name>A0A0C9ZV05_9AGAM</name>
<accession>A0A0C9ZV05</accession>
<evidence type="ECO:0000313" key="5">
    <source>
        <dbReference type="Proteomes" id="UP000054018"/>
    </source>
</evidence>